<proteinExistence type="predicted"/>
<evidence type="ECO:0000256" key="1">
    <source>
        <dbReference type="SAM" id="MobiDB-lite"/>
    </source>
</evidence>
<feature type="chain" id="PRO_5020616656" evidence="2">
    <location>
        <begin position="22"/>
        <end position="112"/>
    </location>
</feature>
<reference evidence="3 4" key="1">
    <citation type="journal article" date="2020" name="Int. J. Syst. Evol. Microbiol.">
        <title>Reclassification of Streptomyces castelarensis and Streptomyces sporoclivatus as later heterotypic synonyms of Streptomyces antimycoticus.</title>
        <authorList>
            <person name="Komaki H."/>
            <person name="Tamura T."/>
        </authorList>
    </citation>
    <scope>NUCLEOTIDE SEQUENCE [LARGE SCALE GENOMIC DNA]</scope>
    <source>
        <strain evidence="3 4">NBRC 12839</strain>
    </source>
</reference>
<feature type="signal peptide" evidence="2">
    <location>
        <begin position="1"/>
        <end position="21"/>
    </location>
</feature>
<protein>
    <submittedName>
        <fullName evidence="3">Uncharacterized protein</fullName>
    </submittedName>
</protein>
<dbReference type="Proteomes" id="UP000299290">
    <property type="component" value="Unassembled WGS sequence"/>
</dbReference>
<evidence type="ECO:0000313" key="4">
    <source>
        <dbReference type="Proteomes" id="UP000299290"/>
    </source>
</evidence>
<name>A0A4D4K9I6_9ACTN</name>
<accession>A0A4D4K9I6</accession>
<comment type="caution">
    <text evidence="3">The sequence shown here is derived from an EMBL/GenBank/DDBJ whole genome shotgun (WGS) entry which is preliminary data.</text>
</comment>
<feature type="compositionally biased region" description="Polar residues" evidence="1">
    <location>
        <begin position="73"/>
        <end position="85"/>
    </location>
</feature>
<dbReference type="AlphaFoldDB" id="A0A4D4K9I6"/>
<keyword evidence="4" id="KW-1185">Reference proteome</keyword>
<feature type="region of interest" description="Disordered" evidence="1">
    <location>
        <begin position="46"/>
        <end position="112"/>
    </location>
</feature>
<organism evidence="3 4">
    <name type="scientific">Streptomyces antimycoticus</name>
    <dbReference type="NCBI Taxonomy" id="68175"/>
    <lineage>
        <taxon>Bacteria</taxon>
        <taxon>Bacillati</taxon>
        <taxon>Actinomycetota</taxon>
        <taxon>Actinomycetes</taxon>
        <taxon>Kitasatosporales</taxon>
        <taxon>Streptomycetaceae</taxon>
        <taxon>Streptomyces</taxon>
        <taxon>Streptomyces violaceusniger group</taxon>
    </lineage>
</organism>
<gene>
    <name evidence="3" type="ORF">SANT12839_057940</name>
</gene>
<dbReference type="EMBL" id="BJHV01000001">
    <property type="protein sequence ID" value="GDY44912.1"/>
    <property type="molecule type" value="Genomic_DNA"/>
</dbReference>
<keyword evidence="2" id="KW-0732">Signal</keyword>
<evidence type="ECO:0000256" key="2">
    <source>
        <dbReference type="SAM" id="SignalP"/>
    </source>
</evidence>
<sequence>MTVAVGAGLSLAVLPTGSASAAEDLQVRCNDIPGLVDAINQVIDNTPDNRAPKEASLAAPTAPPRWTRPRRGNSCQATTSKTPSELSLKGDPAGEIRRGLAGSGVRRIGFPR</sequence>
<evidence type="ECO:0000313" key="3">
    <source>
        <dbReference type="EMBL" id="GDY44912.1"/>
    </source>
</evidence>